<protein>
    <submittedName>
        <fullName evidence="1">Flagellin protein FlaG</fullName>
    </submittedName>
</protein>
<dbReference type="InterPro" id="IPR005186">
    <property type="entry name" value="FlaG"/>
</dbReference>
<accession>A0A401JDG1</accession>
<name>A0A401JDG1_9PROT</name>
<dbReference type="Proteomes" id="UP000286806">
    <property type="component" value="Unassembled WGS sequence"/>
</dbReference>
<evidence type="ECO:0000313" key="1">
    <source>
        <dbReference type="EMBL" id="GBL45624.1"/>
    </source>
</evidence>
<dbReference type="EMBL" id="BGOW01000013">
    <property type="protein sequence ID" value="GBL45624.1"/>
    <property type="molecule type" value="Genomic_DNA"/>
</dbReference>
<proteinExistence type="predicted"/>
<keyword evidence="1" id="KW-0969">Cilium</keyword>
<sequence length="70" mass="7839">MKRSVDAINKFLKPVASNIEFSIDQDSGRTLVKVVDTETNTVIRQTPSREVLAIAKELDKLQGLLIREKA</sequence>
<keyword evidence="1" id="KW-0966">Cell projection</keyword>
<organism evidence="1 2">
    <name type="scientific">Sulfuriferula multivorans</name>
    <dbReference type="NCBI Taxonomy" id="1559896"/>
    <lineage>
        <taxon>Bacteria</taxon>
        <taxon>Pseudomonadati</taxon>
        <taxon>Pseudomonadota</taxon>
        <taxon>Betaproteobacteria</taxon>
        <taxon>Nitrosomonadales</taxon>
        <taxon>Sulfuricellaceae</taxon>
        <taxon>Sulfuriferula</taxon>
    </lineage>
</organism>
<keyword evidence="2" id="KW-1185">Reference proteome</keyword>
<dbReference type="AlphaFoldDB" id="A0A401JDG1"/>
<dbReference type="PANTHER" id="PTHR37166">
    <property type="entry name" value="PROTEIN FLAG"/>
    <property type="match status" value="1"/>
</dbReference>
<comment type="caution">
    <text evidence="1">The sequence shown here is derived from an EMBL/GenBank/DDBJ whole genome shotgun (WGS) entry which is preliminary data.</text>
</comment>
<evidence type="ECO:0000313" key="2">
    <source>
        <dbReference type="Proteomes" id="UP000286806"/>
    </source>
</evidence>
<reference evidence="1 2" key="1">
    <citation type="journal article" date="2019" name="Front. Microbiol.">
        <title>Genomes of Neutrophilic Sulfur-Oxidizing Chemolithoautotrophs Representing 9 Proteobacterial Species From 8 Genera.</title>
        <authorList>
            <person name="Watanabe T."/>
            <person name="Kojima H."/>
            <person name="Umezawa K."/>
            <person name="Hori C."/>
            <person name="Takasuka T.E."/>
            <person name="Kato Y."/>
            <person name="Fukui M."/>
        </authorList>
    </citation>
    <scope>NUCLEOTIDE SEQUENCE [LARGE SCALE GENOMIC DNA]</scope>
    <source>
        <strain evidence="1 2">TTN</strain>
    </source>
</reference>
<dbReference type="Gene3D" id="3.30.160.170">
    <property type="entry name" value="FlaG-like"/>
    <property type="match status" value="1"/>
</dbReference>
<dbReference type="PANTHER" id="PTHR37166:SF1">
    <property type="entry name" value="PROTEIN FLAG"/>
    <property type="match status" value="1"/>
</dbReference>
<dbReference type="Pfam" id="PF03646">
    <property type="entry name" value="FlaG"/>
    <property type="match status" value="1"/>
</dbReference>
<gene>
    <name evidence="1" type="ORF">SFMTTN_1434</name>
</gene>
<dbReference type="SUPFAM" id="SSF160214">
    <property type="entry name" value="FlaG-like"/>
    <property type="match status" value="1"/>
</dbReference>
<keyword evidence="1" id="KW-0282">Flagellum</keyword>
<dbReference type="InterPro" id="IPR035924">
    <property type="entry name" value="FlaG-like_sf"/>
</dbReference>